<evidence type="ECO:0000313" key="4">
    <source>
        <dbReference type="Proteomes" id="UP000297975"/>
    </source>
</evidence>
<sequence>MDYIIEWISQIVFFIFLATIITLLIPATSHQKIIKLVFGLVIFLLFLQPLTKLFGVNPDQYIDSWELKVEEMTSESLEDEINSKKNEIQASQHAYILEQLQQDIRSLLSDELKQQYGLAIREMQIKTSGQDLKQDLVEQIQQITFHLEEDSDNRIEEVEIVSIPSKKDQVDKEHEMEIIETIANQLSLSIDQIKIVWGGAT</sequence>
<keyword evidence="2" id="KW-0472">Membrane</keyword>
<dbReference type="AlphaFoldDB" id="A0A4Y8ISS8"/>
<dbReference type="RefSeq" id="WP_134338898.1">
    <property type="nucleotide sequence ID" value="NZ_SOPW01000003.1"/>
</dbReference>
<dbReference type="Pfam" id="PF09581">
    <property type="entry name" value="Spore_III_AF"/>
    <property type="match status" value="1"/>
</dbReference>
<keyword evidence="4" id="KW-1185">Reference proteome</keyword>
<keyword evidence="1" id="KW-0175">Coiled coil</keyword>
<feature type="transmembrane region" description="Helical" evidence="2">
    <location>
        <begin position="33"/>
        <end position="50"/>
    </location>
</feature>
<reference evidence="3 4" key="1">
    <citation type="submission" date="2019-03" db="EMBL/GenBank/DDBJ databases">
        <authorList>
            <person name="He R.-H."/>
        </authorList>
    </citation>
    <scope>NUCLEOTIDE SEQUENCE [LARGE SCALE GENOMIC DNA]</scope>
    <source>
        <strain evidence="4">SH 714</strain>
    </source>
</reference>
<dbReference type="OrthoDB" id="2375554at2"/>
<dbReference type="EMBL" id="SOPW01000003">
    <property type="protein sequence ID" value="TFB23837.1"/>
    <property type="molecule type" value="Genomic_DNA"/>
</dbReference>
<dbReference type="Proteomes" id="UP000297975">
    <property type="component" value="Unassembled WGS sequence"/>
</dbReference>
<gene>
    <name evidence="3" type="primary">spoIIIAF</name>
    <name evidence="3" type="ORF">E3U55_03215</name>
</gene>
<name>A0A4Y8ISS8_9BACI</name>
<proteinExistence type="predicted"/>
<keyword evidence="2" id="KW-1133">Transmembrane helix</keyword>
<evidence type="ECO:0000256" key="1">
    <source>
        <dbReference type="SAM" id="Coils"/>
    </source>
</evidence>
<keyword evidence="2" id="KW-0812">Transmembrane</keyword>
<dbReference type="InterPro" id="IPR014245">
    <property type="entry name" value="Spore_III_AF"/>
</dbReference>
<comment type="caution">
    <text evidence="3">The sequence shown here is derived from an EMBL/GenBank/DDBJ whole genome shotgun (WGS) entry which is preliminary data.</text>
</comment>
<dbReference type="NCBIfam" id="TIGR02896">
    <property type="entry name" value="spore_III_AF"/>
    <property type="match status" value="1"/>
</dbReference>
<feature type="transmembrane region" description="Helical" evidence="2">
    <location>
        <begin position="7"/>
        <end position="27"/>
    </location>
</feature>
<protein>
    <submittedName>
        <fullName evidence="3">Stage III sporulation protein AF</fullName>
    </submittedName>
</protein>
<evidence type="ECO:0000313" key="3">
    <source>
        <dbReference type="EMBL" id="TFB23837.1"/>
    </source>
</evidence>
<feature type="coiled-coil region" evidence="1">
    <location>
        <begin position="67"/>
        <end position="94"/>
    </location>
</feature>
<organism evidence="3 4">
    <name type="scientific">Filobacillus milosensis</name>
    <dbReference type="NCBI Taxonomy" id="94137"/>
    <lineage>
        <taxon>Bacteria</taxon>
        <taxon>Bacillati</taxon>
        <taxon>Bacillota</taxon>
        <taxon>Bacilli</taxon>
        <taxon>Bacillales</taxon>
        <taxon>Bacillaceae</taxon>
        <taxon>Filobacillus</taxon>
    </lineage>
</organism>
<accession>A0A4Y8ISS8</accession>
<evidence type="ECO:0000256" key="2">
    <source>
        <dbReference type="SAM" id="Phobius"/>
    </source>
</evidence>